<dbReference type="GeneID" id="96083104"/>
<dbReference type="PANTHER" id="PTHR12069:SF0">
    <property type="entry name" value="DNA-DIRECTED RNA POLYMERASE III SUBUNIT RPC5"/>
    <property type="match status" value="1"/>
</dbReference>
<dbReference type="Pfam" id="PF04801">
    <property type="entry name" value="RPC5"/>
    <property type="match status" value="2"/>
</dbReference>
<organism evidence="2 3">
    <name type="scientific">Alternaria dauci</name>
    <dbReference type="NCBI Taxonomy" id="48095"/>
    <lineage>
        <taxon>Eukaryota</taxon>
        <taxon>Fungi</taxon>
        <taxon>Dikarya</taxon>
        <taxon>Ascomycota</taxon>
        <taxon>Pezizomycotina</taxon>
        <taxon>Dothideomycetes</taxon>
        <taxon>Pleosporomycetidae</taxon>
        <taxon>Pleosporales</taxon>
        <taxon>Pleosporineae</taxon>
        <taxon>Pleosporaceae</taxon>
        <taxon>Alternaria</taxon>
        <taxon>Alternaria sect. Porri</taxon>
    </lineage>
</organism>
<gene>
    <name evidence="2" type="ORF">ACET3X_002782</name>
</gene>
<sequence length="401" mass="45095">MANPAAMDTEDEDPVVAEYDVYITPEVAEQQLYVLQYLNRPPDQPLTKATESQPSELRIKKESGFIEVDVPINIHRNYNRVAGVRWGEAMRKTKGFGQKAFGIASGFERTMPRSANRPGAGEGAPAAPIATEDDDNFDEYVTHFEDANEKGHVFNSQTFGGQIIHNDNKGPSYMLGTFRDNELHLTRCNGLVQLRTQFHHIDASAQLEAVQRRREKESQEGAKVAEPKAFLAQVKKTGGDTAAELTQAFMKSTNQEQWQRLDYFDENDERAFDAYHDRLFLADVASAPKLQSKIDNNEFLDAISSSGKGGKKKPRRGAEDLVEISDDSDEEEEATEPLFDVDLGYEMVPQKIPGTRLLRGASGWYRVPAIDWYYFKDWAVWGSSAGSRRRRYPAVFGHDGT</sequence>
<feature type="compositionally biased region" description="Acidic residues" evidence="1">
    <location>
        <begin position="320"/>
        <end position="335"/>
    </location>
</feature>
<evidence type="ECO:0000313" key="3">
    <source>
        <dbReference type="Proteomes" id="UP001578633"/>
    </source>
</evidence>
<dbReference type="PANTHER" id="PTHR12069">
    <property type="entry name" value="DNA-DIRECTED RNA POLYMERASES III 80 KDA POLYPEPTIDE RNA POLYMERASE III SUBUNIT 5"/>
    <property type="match status" value="1"/>
</dbReference>
<feature type="region of interest" description="Disordered" evidence="1">
    <location>
        <begin position="110"/>
        <end position="132"/>
    </location>
</feature>
<proteinExistence type="predicted"/>
<dbReference type="Proteomes" id="UP001578633">
    <property type="component" value="Chromosome 2"/>
</dbReference>
<dbReference type="EMBL" id="JBHGVX010000002">
    <property type="protein sequence ID" value="KAL1798745.1"/>
    <property type="molecule type" value="Genomic_DNA"/>
</dbReference>
<name>A0ABR3UR02_9PLEO</name>
<keyword evidence="3" id="KW-1185">Reference proteome</keyword>
<accession>A0ABR3UR02</accession>
<evidence type="ECO:0000313" key="2">
    <source>
        <dbReference type="EMBL" id="KAL1798745.1"/>
    </source>
</evidence>
<dbReference type="InterPro" id="IPR006886">
    <property type="entry name" value="RNA_pol_III_Rpc5"/>
</dbReference>
<protein>
    <submittedName>
        <fullName evidence="2">Uncharacterized protein</fullName>
    </submittedName>
</protein>
<evidence type="ECO:0000256" key="1">
    <source>
        <dbReference type="SAM" id="MobiDB-lite"/>
    </source>
</evidence>
<reference evidence="2 3" key="1">
    <citation type="submission" date="2024-09" db="EMBL/GenBank/DDBJ databases">
        <title>T2T genomes of carrot and Alternaria dauci and their utility for understanding host-pathogen interaction during carrot leaf blight disease.</title>
        <authorList>
            <person name="Liu W."/>
            <person name="Xu S."/>
            <person name="Ou C."/>
            <person name="Liu X."/>
            <person name="Zhuang F."/>
            <person name="Deng X.W."/>
        </authorList>
    </citation>
    <scope>NUCLEOTIDE SEQUENCE [LARGE SCALE GENOMIC DNA]</scope>
    <source>
        <strain evidence="2 3">A2016</strain>
    </source>
</reference>
<feature type="region of interest" description="Disordered" evidence="1">
    <location>
        <begin position="301"/>
        <end position="335"/>
    </location>
</feature>
<comment type="caution">
    <text evidence="2">The sequence shown here is derived from an EMBL/GenBank/DDBJ whole genome shotgun (WGS) entry which is preliminary data.</text>
</comment>
<dbReference type="RefSeq" id="XP_069309329.1">
    <property type="nucleotide sequence ID" value="XM_069449562.1"/>
</dbReference>